<keyword evidence="3" id="KW-1185">Reference proteome</keyword>
<feature type="region of interest" description="Disordered" evidence="1">
    <location>
        <begin position="35"/>
        <end position="167"/>
    </location>
</feature>
<evidence type="ECO:0000313" key="3">
    <source>
        <dbReference type="Proteomes" id="UP000094527"/>
    </source>
</evidence>
<name>A0A1D2MEB0_ORCCI</name>
<feature type="compositionally biased region" description="Basic residues" evidence="1">
    <location>
        <begin position="140"/>
        <end position="152"/>
    </location>
</feature>
<protein>
    <submittedName>
        <fullName evidence="2">Uncharacterized protein</fullName>
    </submittedName>
</protein>
<evidence type="ECO:0000313" key="2">
    <source>
        <dbReference type="EMBL" id="ODM91305.1"/>
    </source>
</evidence>
<evidence type="ECO:0000256" key="1">
    <source>
        <dbReference type="SAM" id="MobiDB-lite"/>
    </source>
</evidence>
<dbReference type="AlphaFoldDB" id="A0A1D2MEB0"/>
<organism evidence="2 3">
    <name type="scientific">Orchesella cincta</name>
    <name type="common">Springtail</name>
    <name type="synonym">Podura cincta</name>
    <dbReference type="NCBI Taxonomy" id="48709"/>
    <lineage>
        <taxon>Eukaryota</taxon>
        <taxon>Metazoa</taxon>
        <taxon>Ecdysozoa</taxon>
        <taxon>Arthropoda</taxon>
        <taxon>Hexapoda</taxon>
        <taxon>Collembola</taxon>
        <taxon>Entomobryomorpha</taxon>
        <taxon>Entomobryoidea</taxon>
        <taxon>Orchesellidae</taxon>
        <taxon>Orchesellinae</taxon>
        <taxon>Orchesella</taxon>
    </lineage>
</organism>
<feature type="compositionally biased region" description="Polar residues" evidence="1">
    <location>
        <begin position="59"/>
        <end position="73"/>
    </location>
</feature>
<proteinExistence type="predicted"/>
<feature type="compositionally biased region" description="Basic and acidic residues" evidence="1">
    <location>
        <begin position="35"/>
        <end position="54"/>
    </location>
</feature>
<sequence>MSHYSGDRENDDEDSYQILEYKCKKCKDNRTFTRAELETHRAVHKAEKRGKENKGALSSGFSKAPSTTSSASEVTLFEEISTPPKETPKTRINKRSKSKLKSPVSSEASEREEDLLISSQLTQFIPPRPPARESGVTSAKKSRGGAHTKRSQKKFDHGVVSQKYDGG</sequence>
<reference evidence="2 3" key="1">
    <citation type="journal article" date="2016" name="Genome Biol. Evol.">
        <title>Gene Family Evolution Reflects Adaptation to Soil Environmental Stressors in the Genome of the Collembolan Orchesella cincta.</title>
        <authorList>
            <person name="Faddeeva-Vakhrusheva A."/>
            <person name="Derks M.F."/>
            <person name="Anvar S.Y."/>
            <person name="Agamennone V."/>
            <person name="Suring W."/>
            <person name="Smit S."/>
            <person name="van Straalen N.M."/>
            <person name="Roelofs D."/>
        </authorList>
    </citation>
    <scope>NUCLEOTIDE SEQUENCE [LARGE SCALE GENOMIC DNA]</scope>
    <source>
        <tissue evidence="2">Mixed pool</tissue>
    </source>
</reference>
<comment type="caution">
    <text evidence="2">The sequence shown here is derived from an EMBL/GenBank/DDBJ whole genome shotgun (WGS) entry which is preliminary data.</text>
</comment>
<dbReference type="EMBL" id="LJIJ01001596">
    <property type="protein sequence ID" value="ODM91305.1"/>
    <property type="molecule type" value="Genomic_DNA"/>
</dbReference>
<gene>
    <name evidence="2" type="ORF">Ocin01_15372</name>
</gene>
<accession>A0A1D2MEB0</accession>
<dbReference type="Proteomes" id="UP000094527">
    <property type="component" value="Unassembled WGS sequence"/>
</dbReference>
<feature type="compositionally biased region" description="Basic residues" evidence="1">
    <location>
        <begin position="91"/>
        <end position="100"/>
    </location>
</feature>